<dbReference type="InterPro" id="IPR006495">
    <property type="entry name" value="CitD"/>
</dbReference>
<evidence type="ECO:0000256" key="5">
    <source>
        <dbReference type="PIRSR" id="PIRSR002736-50"/>
    </source>
</evidence>
<dbReference type="Pfam" id="PF06857">
    <property type="entry name" value="ACP"/>
    <property type="match status" value="1"/>
</dbReference>
<comment type="subunit">
    <text evidence="4">Oligomer with a subunit composition of (alpha,beta,gamma)6.</text>
</comment>
<evidence type="ECO:0000313" key="7">
    <source>
        <dbReference type="Proteomes" id="UP000288812"/>
    </source>
</evidence>
<organism evidence="6 7">
    <name type="scientific">Anaerosphaera multitolerans</name>
    <dbReference type="NCBI Taxonomy" id="2487351"/>
    <lineage>
        <taxon>Bacteria</taxon>
        <taxon>Bacillati</taxon>
        <taxon>Bacillota</taxon>
        <taxon>Tissierellia</taxon>
        <taxon>Tissierellales</taxon>
        <taxon>Peptoniphilaceae</taxon>
        <taxon>Anaerosphaera</taxon>
    </lineage>
</organism>
<keyword evidence="2 4" id="KW-0963">Cytoplasm</keyword>
<accession>A0A437S908</accession>
<feature type="modified residue" description="O-(phosphoribosyl dephospho-coenzyme A)serine" evidence="4 5">
    <location>
        <position position="14"/>
    </location>
</feature>
<evidence type="ECO:0000256" key="4">
    <source>
        <dbReference type="HAMAP-Rule" id="MF_00805"/>
    </source>
</evidence>
<reference evidence="6 7" key="1">
    <citation type="submission" date="2018-11" db="EMBL/GenBank/DDBJ databases">
        <title>Genome sequencing and assembly of Anaerosphaera sp. nov., GS7-6-2.</title>
        <authorList>
            <person name="Rettenmaier R."/>
            <person name="Liebl W."/>
            <person name="Zverlov V."/>
        </authorList>
    </citation>
    <scope>NUCLEOTIDE SEQUENCE [LARGE SCALE GENOMIC DNA]</scope>
    <source>
        <strain evidence="6 7">GS7-6-2</strain>
    </source>
</reference>
<comment type="function">
    <text evidence="4">Covalent carrier of the coenzyme of citrate lyase.</text>
</comment>
<dbReference type="InterPro" id="IPR023439">
    <property type="entry name" value="Mal_deCO2ase/Cit_lyase_ACP"/>
</dbReference>
<keyword evidence="6" id="KW-0456">Lyase</keyword>
<protein>
    <recommendedName>
        <fullName evidence="4">Citrate lyase acyl carrier protein</fullName>
    </recommendedName>
    <alternativeName>
        <fullName evidence="4">Citrate lyase gamma chain</fullName>
    </alternativeName>
</protein>
<comment type="caution">
    <text evidence="6">The sequence shown here is derived from an EMBL/GenBank/DDBJ whole genome shotgun (WGS) entry which is preliminary data.</text>
</comment>
<dbReference type="NCBIfam" id="TIGR01608">
    <property type="entry name" value="citD"/>
    <property type="match status" value="1"/>
</dbReference>
<dbReference type="NCBIfam" id="NF009726">
    <property type="entry name" value="PRK13253.1"/>
    <property type="match status" value="1"/>
</dbReference>
<dbReference type="Proteomes" id="UP000288812">
    <property type="component" value="Unassembled WGS sequence"/>
</dbReference>
<evidence type="ECO:0000256" key="2">
    <source>
        <dbReference type="ARBA" id="ARBA00022490"/>
    </source>
</evidence>
<comment type="subcellular location">
    <subcellularLocation>
        <location evidence="1 4">Cytoplasm</location>
    </subcellularLocation>
</comment>
<name>A0A437S908_9FIRM</name>
<sequence>MEIKKEAVAGTVESNDILITANKGDGINIELQSSVKTQFGKQIEKTIRDTLKELDISNVNIKAVDKGALDYVIKARTKSCIYRACEVEDYNWRV</sequence>
<comment type="similarity">
    <text evidence="4">Belongs to the CitD family.</text>
</comment>
<gene>
    <name evidence="4 6" type="primary">citD</name>
    <name evidence="6" type="ORF">EF514_03075</name>
</gene>
<dbReference type="AlphaFoldDB" id="A0A437S908"/>
<dbReference type="EMBL" id="RLIH01000003">
    <property type="protein sequence ID" value="RVU55391.1"/>
    <property type="molecule type" value="Genomic_DNA"/>
</dbReference>
<keyword evidence="7" id="KW-1185">Reference proteome</keyword>
<dbReference type="GO" id="GO:0005737">
    <property type="term" value="C:cytoplasm"/>
    <property type="evidence" value="ECO:0007669"/>
    <property type="project" value="UniProtKB-SubCell"/>
</dbReference>
<evidence type="ECO:0000256" key="1">
    <source>
        <dbReference type="ARBA" id="ARBA00004496"/>
    </source>
</evidence>
<dbReference type="OrthoDB" id="1120942at2"/>
<keyword evidence="3 4" id="KW-0597">Phosphoprotein</keyword>
<dbReference type="PIRSF" id="PIRSF002736">
    <property type="entry name" value="Citrt_lyas_gamma"/>
    <property type="match status" value="1"/>
</dbReference>
<dbReference type="GO" id="GO:0016829">
    <property type="term" value="F:lyase activity"/>
    <property type="evidence" value="ECO:0007669"/>
    <property type="project" value="UniProtKB-KW"/>
</dbReference>
<dbReference type="HAMAP" id="MF_00805">
    <property type="entry name" value="CitD"/>
    <property type="match status" value="1"/>
</dbReference>
<evidence type="ECO:0000256" key="3">
    <source>
        <dbReference type="ARBA" id="ARBA00022553"/>
    </source>
</evidence>
<evidence type="ECO:0000313" key="6">
    <source>
        <dbReference type="EMBL" id="RVU55391.1"/>
    </source>
</evidence>
<proteinExistence type="inferred from homology"/>